<reference evidence="1" key="1">
    <citation type="submission" date="2014-11" db="EMBL/GenBank/DDBJ databases">
        <authorList>
            <person name="Amaro Gonzalez C."/>
        </authorList>
    </citation>
    <scope>NUCLEOTIDE SEQUENCE</scope>
</reference>
<name>A0A0E9QDP0_ANGAN</name>
<proteinExistence type="predicted"/>
<sequence>MLGMPARNVGLMDFQVEQSNTYITIVCRQHILKCTDNHTNLVMFF</sequence>
<reference evidence="1" key="2">
    <citation type="journal article" date="2015" name="Fish Shellfish Immunol.">
        <title>Early steps in the European eel (Anguilla anguilla)-Vibrio vulnificus interaction in the gills: Role of the RtxA13 toxin.</title>
        <authorList>
            <person name="Callol A."/>
            <person name="Pajuelo D."/>
            <person name="Ebbesson L."/>
            <person name="Teles M."/>
            <person name="MacKenzie S."/>
            <person name="Amaro C."/>
        </authorList>
    </citation>
    <scope>NUCLEOTIDE SEQUENCE</scope>
</reference>
<dbReference type="AlphaFoldDB" id="A0A0E9QDP0"/>
<accession>A0A0E9QDP0</accession>
<organism evidence="1">
    <name type="scientific">Anguilla anguilla</name>
    <name type="common">European freshwater eel</name>
    <name type="synonym">Muraena anguilla</name>
    <dbReference type="NCBI Taxonomy" id="7936"/>
    <lineage>
        <taxon>Eukaryota</taxon>
        <taxon>Metazoa</taxon>
        <taxon>Chordata</taxon>
        <taxon>Craniata</taxon>
        <taxon>Vertebrata</taxon>
        <taxon>Euteleostomi</taxon>
        <taxon>Actinopterygii</taxon>
        <taxon>Neopterygii</taxon>
        <taxon>Teleostei</taxon>
        <taxon>Anguilliformes</taxon>
        <taxon>Anguillidae</taxon>
        <taxon>Anguilla</taxon>
    </lineage>
</organism>
<evidence type="ECO:0000313" key="1">
    <source>
        <dbReference type="EMBL" id="JAH14445.1"/>
    </source>
</evidence>
<dbReference type="EMBL" id="GBXM01094132">
    <property type="protein sequence ID" value="JAH14445.1"/>
    <property type="molecule type" value="Transcribed_RNA"/>
</dbReference>
<protein>
    <submittedName>
        <fullName evidence="1">Uncharacterized protein</fullName>
    </submittedName>
</protein>